<accession>A0A098G5I5</accession>
<organism evidence="3 4">
    <name type="scientific">Legionella fallonii LLAP-10</name>
    <dbReference type="NCBI Taxonomy" id="1212491"/>
    <lineage>
        <taxon>Bacteria</taxon>
        <taxon>Pseudomonadati</taxon>
        <taxon>Pseudomonadota</taxon>
        <taxon>Gammaproteobacteria</taxon>
        <taxon>Legionellales</taxon>
        <taxon>Legionellaceae</taxon>
        <taxon>Legionella</taxon>
    </lineage>
</organism>
<keyword evidence="1" id="KW-0066">ATP synthesis</keyword>
<keyword evidence="4" id="KW-1185">Reference proteome</keyword>
<dbReference type="SUPFAM" id="SSF51344">
    <property type="entry name" value="Epsilon subunit of F1F0-ATP synthase N-terminal domain"/>
    <property type="match status" value="1"/>
</dbReference>
<name>A0A098G5I5_9GAMM</name>
<dbReference type="GO" id="GO:0015986">
    <property type="term" value="P:proton motive force-driven ATP synthesis"/>
    <property type="evidence" value="ECO:0007669"/>
    <property type="project" value="InterPro"/>
</dbReference>
<dbReference type="Gene3D" id="2.60.15.10">
    <property type="entry name" value="F0F1 ATP synthase delta/epsilon subunit, N-terminal"/>
    <property type="match status" value="1"/>
</dbReference>
<dbReference type="Proteomes" id="UP000032430">
    <property type="component" value="Chromosome I"/>
</dbReference>
<sequence>MDSFDLYLQSATQYEKIHNVVSFIGEDASGQFGILAYHARMMTCLKFGLAWFRYDNNETEYLALPGAVVYFNENQLYLSTRHYFRNKEYQVIQNSIAKELQIEEEHLASMKEHLHRLDEEIMKRLWDLKRQEHYGI</sequence>
<dbReference type="HOGENOM" id="CLU_150659_0_0_6"/>
<dbReference type="EMBL" id="LN614827">
    <property type="protein sequence ID" value="CEG57758.1"/>
    <property type="molecule type" value="Genomic_DNA"/>
</dbReference>
<dbReference type="Pfam" id="PF02823">
    <property type="entry name" value="ATP-synt_DE_N"/>
    <property type="match status" value="1"/>
</dbReference>
<dbReference type="InterPro" id="IPR020546">
    <property type="entry name" value="ATP_synth_F1_dsu/esu_N"/>
</dbReference>
<evidence type="ECO:0000256" key="1">
    <source>
        <dbReference type="ARBA" id="ARBA00023196"/>
    </source>
</evidence>
<dbReference type="STRING" id="1212491.LFA_2387"/>
<dbReference type="GO" id="GO:0045259">
    <property type="term" value="C:proton-transporting ATP synthase complex"/>
    <property type="evidence" value="ECO:0007669"/>
    <property type="project" value="UniProtKB-KW"/>
</dbReference>
<dbReference type="KEGG" id="lfa:LFA_2387"/>
<dbReference type="AlphaFoldDB" id="A0A098G5I5"/>
<dbReference type="OrthoDB" id="272739at2"/>
<gene>
    <name evidence="3" type="ORF">LFA_2387</name>
</gene>
<evidence type="ECO:0000259" key="2">
    <source>
        <dbReference type="Pfam" id="PF02823"/>
    </source>
</evidence>
<proteinExistence type="predicted"/>
<dbReference type="InterPro" id="IPR036771">
    <property type="entry name" value="ATPsynth_dsu/esu_N"/>
</dbReference>
<reference evidence="4" key="1">
    <citation type="submission" date="2014-09" db="EMBL/GenBank/DDBJ databases">
        <authorList>
            <person name="Gomez-Valero L."/>
        </authorList>
    </citation>
    <scope>NUCLEOTIDE SEQUENCE [LARGE SCALE GENOMIC DNA]</scope>
    <source>
        <strain evidence="4">ATCC700992</strain>
    </source>
</reference>
<evidence type="ECO:0000313" key="3">
    <source>
        <dbReference type="EMBL" id="CEG57758.1"/>
    </source>
</evidence>
<dbReference type="RefSeq" id="WP_045096198.1">
    <property type="nucleotide sequence ID" value="NZ_LN614827.1"/>
</dbReference>
<feature type="domain" description="ATP synthase F1 complex delta/epsilon subunit N-terminal" evidence="2">
    <location>
        <begin position="19"/>
        <end position="78"/>
    </location>
</feature>
<evidence type="ECO:0000313" key="4">
    <source>
        <dbReference type="Proteomes" id="UP000032430"/>
    </source>
</evidence>
<protein>
    <recommendedName>
        <fullName evidence="2">ATP synthase F1 complex delta/epsilon subunit N-terminal domain-containing protein</fullName>
    </recommendedName>
</protein>
<keyword evidence="1" id="KW-0139">CF(1)</keyword>